<evidence type="ECO:0000256" key="2">
    <source>
        <dbReference type="SAM" id="MobiDB-lite"/>
    </source>
</evidence>
<dbReference type="Proteomes" id="UP000545507">
    <property type="component" value="Unassembled WGS sequence"/>
</dbReference>
<dbReference type="SUPFAM" id="SSF56281">
    <property type="entry name" value="Metallo-hydrolase/oxidoreductase"/>
    <property type="match status" value="1"/>
</dbReference>
<evidence type="ECO:0000256" key="1">
    <source>
        <dbReference type="ARBA" id="ARBA00005250"/>
    </source>
</evidence>
<dbReference type="InterPro" id="IPR050855">
    <property type="entry name" value="NDM-1-like"/>
</dbReference>
<organism evidence="5 6">
    <name type="scientific">Hydrogenophaga aromaticivorans</name>
    <dbReference type="NCBI Taxonomy" id="2610898"/>
    <lineage>
        <taxon>Bacteria</taxon>
        <taxon>Pseudomonadati</taxon>
        <taxon>Pseudomonadota</taxon>
        <taxon>Betaproteobacteria</taxon>
        <taxon>Burkholderiales</taxon>
        <taxon>Comamonadaceae</taxon>
        <taxon>Hydrogenophaga</taxon>
    </lineage>
</organism>
<reference evidence="5 6" key="1">
    <citation type="submission" date="2019-09" db="EMBL/GenBank/DDBJ databases">
        <title>Hydrogenophaga aromatica sp. nov., isolated from a para-xylene-degrading enrichment culture.</title>
        <authorList>
            <person name="Tancsics A."/>
            <person name="Banerjee S."/>
        </authorList>
    </citation>
    <scope>NUCLEOTIDE SEQUENCE [LARGE SCALE GENOMIC DNA]</scope>
    <source>
        <strain evidence="5 6">D2P1</strain>
    </source>
</reference>
<evidence type="ECO:0000313" key="6">
    <source>
        <dbReference type="Proteomes" id="UP000545507"/>
    </source>
</evidence>
<comment type="similarity">
    <text evidence="1">Belongs to the metallo-beta-lactamase superfamily. Class-B beta-lactamase family.</text>
</comment>
<dbReference type="GO" id="GO:0016787">
    <property type="term" value="F:hydrolase activity"/>
    <property type="evidence" value="ECO:0007669"/>
    <property type="project" value="UniProtKB-KW"/>
</dbReference>
<sequence>MKTLAIRTYRCVAQHAGPAMSAVLIRWLVALLCFGGFVAPSHAAGPSTDCQAVEAVPWQRVAPGIWVWPAAENGEVSPANAGHVLPTSVVVSRGEALVIDPGPSHRHGLRVRASLACRFKARVRWVVNTHAHAENVMANSAFADLLEAGELEILASAATLRAMQQRCPDCLASLTHRAGATAMTGTRIVLPSRTLAVGERLHVGWLSLRVQTIEPGHTEGDLVLWSARHRVLWAGGLVYDGHVPELAQGSLDGWLAAMPRLQALRPRQVLGTVWSRAPVAGEPPPALAATQGYLAALRARVLQAMDEGHQPQETAWGELQAYRDWAGYSERHGFNLQRAWRELEPVWMERSDPPAPPAASPPRGGASGPAKPVPPHPDTRPSAPETR</sequence>
<evidence type="ECO:0000259" key="4">
    <source>
        <dbReference type="SMART" id="SM00849"/>
    </source>
</evidence>
<feature type="region of interest" description="Disordered" evidence="2">
    <location>
        <begin position="347"/>
        <end position="387"/>
    </location>
</feature>
<dbReference type="CDD" id="cd16282">
    <property type="entry name" value="metallo-hydrolase-like_MBL-fold"/>
    <property type="match status" value="1"/>
</dbReference>
<dbReference type="InterPro" id="IPR036866">
    <property type="entry name" value="RibonucZ/Hydroxyglut_hydro"/>
</dbReference>
<keyword evidence="3" id="KW-0732">Signal</keyword>
<keyword evidence="5" id="KW-0378">Hydrolase</keyword>
<dbReference type="PANTHER" id="PTHR42951">
    <property type="entry name" value="METALLO-BETA-LACTAMASE DOMAIN-CONTAINING"/>
    <property type="match status" value="1"/>
</dbReference>
<dbReference type="Gene3D" id="3.60.15.10">
    <property type="entry name" value="Ribonuclease Z/Hydroxyacylglutathione hydrolase-like"/>
    <property type="match status" value="1"/>
</dbReference>
<feature type="chain" id="PRO_5030661951" evidence="3">
    <location>
        <begin position="44"/>
        <end position="387"/>
    </location>
</feature>
<dbReference type="EMBL" id="VYGV01000025">
    <property type="protein sequence ID" value="NWF47913.1"/>
    <property type="molecule type" value="Genomic_DNA"/>
</dbReference>
<evidence type="ECO:0000313" key="5">
    <source>
        <dbReference type="EMBL" id="NWF47913.1"/>
    </source>
</evidence>
<name>A0A7Y8H1M4_9BURK</name>
<dbReference type="GO" id="GO:0017001">
    <property type="term" value="P:antibiotic catabolic process"/>
    <property type="evidence" value="ECO:0007669"/>
    <property type="project" value="UniProtKB-ARBA"/>
</dbReference>
<accession>A0A7Y8H1M4</accession>
<dbReference type="PANTHER" id="PTHR42951:SF4">
    <property type="entry name" value="ACYL-COENZYME A THIOESTERASE MBLAC2"/>
    <property type="match status" value="1"/>
</dbReference>
<dbReference type="SMART" id="SM00849">
    <property type="entry name" value="Lactamase_B"/>
    <property type="match status" value="1"/>
</dbReference>
<evidence type="ECO:0000256" key="3">
    <source>
        <dbReference type="SAM" id="SignalP"/>
    </source>
</evidence>
<protein>
    <submittedName>
        <fullName evidence="5">MBL fold metallo-hydrolase</fullName>
    </submittedName>
</protein>
<dbReference type="RefSeq" id="WP_177137996.1">
    <property type="nucleotide sequence ID" value="NZ_VYGV01000025.1"/>
</dbReference>
<comment type="caution">
    <text evidence="5">The sequence shown here is derived from an EMBL/GenBank/DDBJ whole genome shotgun (WGS) entry which is preliminary data.</text>
</comment>
<keyword evidence="6" id="KW-1185">Reference proteome</keyword>
<feature type="signal peptide" evidence="3">
    <location>
        <begin position="1"/>
        <end position="43"/>
    </location>
</feature>
<dbReference type="InterPro" id="IPR001279">
    <property type="entry name" value="Metallo-B-lactamas"/>
</dbReference>
<proteinExistence type="inferred from homology"/>
<dbReference type="AlphaFoldDB" id="A0A7Y8H1M4"/>
<feature type="domain" description="Metallo-beta-lactamase" evidence="4">
    <location>
        <begin position="84"/>
        <end position="273"/>
    </location>
</feature>
<gene>
    <name evidence="5" type="ORF">F3K02_22045</name>
</gene>
<feature type="compositionally biased region" description="Low complexity" evidence="2">
    <location>
        <begin position="361"/>
        <end position="370"/>
    </location>
</feature>